<feature type="domain" description="Small ribosomal subunit protein uS7" evidence="5">
    <location>
        <begin position="62"/>
        <end position="207"/>
    </location>
</feature>
<protein>
    <recommendedName>
        <fullName evidence="5">Small ribosomal subunit protein uS7 domain-containing protein</fullName>
    </recommendedName>
</protein>
<comment type="similarity">
    <text evidence="1 4">Belongs to the universal ribosomal protein uS7 family.</text>
</comment>
<evidence type="ECO:0000313" key="7">
    <source>
        <dbReference type="EMBL" id="CAD9651956.1"/>
    </source>
</evidence>
<organism evidence="8">
    <name type="scientific">Norrisiella sphaerica</name>
    <dbReference type="NCBI Taxonomy" id="552664"/>
    <lineage>
        <taxon>Eukaryota</taxon>
        <taxon>Sar</taxon>
        <taxon>Rhizaria</taxon>
        <taxon>Cercozoa</taxon>
        <taxon>Chlorarachniophyceae</taxon>
        <taxon>Norrisiella</taxon>
    </lineage>
</organism>
<dbReference type="AlphaFoldDB" id="A0A6T9YN68"/>
<dbReference type="Pfam" id="PF00177">
    <property type="entry name" value="Ribosomal_S7"/>
    <property type="match status" value="1"/>
</dbReference>
<dbReference type="InterPro" id="IPR023798">
    <property type="entry name" value="Ribosomal_uS7_dom"/>
</dbReference>
<evidence type="ECO:0000256" key="3">
    <source>
        <dbReference type="ARBA" id="ARBA00023274"/>
    </source>
</evidence>
<dbReference type="InterPro" id="IPR005716">
    <property type="entry name" value="Ribosomal_uS7_euk/arc"/>
</dbReference>
<dbReference type="EMBL" id="HBHC01002298">
    <property type="protein sequence ID" value="CAD9651954.1"/>
    <property type="molecule type" value="Transcribed_RNA"/>
</dbReference>
<evidence type="ECO:0000313" key="8">
    <source>
        <dbReference type="EMBL" id="CAD9651958.1"/>
    </source>
</evidence>
<evidence type="ECO:0000256" key="2">
    <source>
        <dbReference type="ARBA" id="ARBA00022980"/>
    </source>
</evidence>
<evidence type="ECO:0000313" key="6">
    <source>
        <dbReference type="EMBL" id="CAD9651954.1"/>
    </source>
</evidence>
<dbReference type="EMBL" id="HBHC01002300">
    <property type="protein sequence ID" value="CAD9651958.1"/>
    <property type="molecule type" value="Transcribed_RNA"/>
</dbReference>
<reference evidence="8" key="1">
    <citation type="submission" date="2021-01" db="EMBL/GenBank/DDBJ databases">
        <authorList>
            <person name="Corre E."/>
            <person name="Pelletier E."/>
            <person name="Niang G."/>
            <person name="Scheremetjew M."/>
            <person name="Finn R."/>
            <person name="Kale V."/>
            <person name="Holt S."/>
            <person name="Cochrane G."/>
            <person name="Meng A."/>
            <person name="Brown T."/>
            <person name="Cohen L."/>
        </authorList>
    </citation>
    <scope>NUCLEOTIDE SEQUENCE</scope>
    <source>
        <strain evidence="8">BC52</strain>
    </source>
</reference>
<keyword evidence="2 4" id="KW-0689">Ribosomal protein</keyword>
<sequence>MLSKIKIKKLHSIKNKPKIMKLFNKWDISSIKNLDLSLSPYIFLDKQYGDISSHSSGNYDKRVFKKSYCPIVERLVCSMMMKNKSTGKKIKAITVVKEAFDLIFISTGLNPIQVLVLAISNSAPVEDTVTLSLKKSSKKEAADLSPYRRVCQGIYFIVCGVKRASIKNHKSVSECLHDEIINAFRCSTTSYAIRKKNEIEKVAASNR</sequence>
<dbReference type="PROSITE" id="PS00052">
    <property type="entry name" value="RIBOSOMAL_S7"/>
    <property type="match status" value="1"/>
</dbReference>
<dbReference type="Gene3D" id="1.10.455.10">
    <property type="entry name" value="Ribosomal protein S7 domain"/>
    <property type="match status" value="1"/>
</dbReference>
<dbReference type="EMBL" id="HBHC01002299">
    <property type="protein sequence ID" value="CAD9651956.1"/>
    <property type="molecule type" value="Transcribed_RNA"/>
</dbReference>
<dbReference type="GO" id="GO:0006412">
    <property type="term" value="P:translation"/>
    <property type="evidence" value="ECO:0007669"/>
    <property type="project" value="InterPro"/>
</dbReference>
<evidence type="ECO:0000313" key="9">
    <source>
        <dbReference type="EMBL" id="CAD9651960.1"/>
    </source>
</evidence>
<dbReference type="GO" id="GO:0015935">
    <property type="term" value="C:small ribosomal subunit"/>
    <property type="evidence" value="ECO:0007669"/>
    <property type="project" value="InterPro"/>
</dbReference>
<dbReference type="InterPro" id="IPR036823">
    <property type="entry name" value="Ribosomal_uS7_dom_sf"/>
</dbReference>
<evidence type="ECO:0000256" key="4">
    <source>
        <dbReference type="RuleBase" id="RU003619"/>
    </source>
</evidence>
<accession>A0A6T9YN68</accession>
<proteinExistence type="inferred from homology"/>
<name>A0A6T9YN68_9EUKA</name>
<dbReference type="SUPFAM" id="SSF47973">
    <property type="entry name" value="Ribosomal protein S7"/>
    <property type="match status" value="1"/>
</dbReference>
<evidence type="ECO:0000256" key="1">
    <source>
        <dbReference type="ARBA" id="ARBA00007151"/>
    </source>
</evidence>
<keyword evidence="3 4" id="KW-0687">Ribonucleoprotein</keyword>
<dbReference type="EMBL" id="HBHC01002301">
    <property type="protein sequence ID" value="CAD9651960.1"/>
    <property type="molecule type" value="Transcribed_RNA"/>
</dbReference>
<dbReference type="PIRSF" id="PIRSF002122">
    <property type="entry name" value="RPS7p_RPS7a_RPS5e_RPS7o"/>
    <property type="match status" value="1"/>
</dbReference>
<dbReference type="GO" id="GO:0003735">
    <property type="term" value="F:structural constituent of ribosome"/>
    <property type="evidence" value="ECO:0007669"/>
    <property type="project" value="InterPro"/>
</dbReference>
<evidence type="ECO:0000259" key="5">
    <source>
        <dbReference type="Pfam" id="PF00177"/>
    </source>
</evidence>
<dbReference type="InterPro" id="IPR020606">
    <property type="entry name" value="Ribosomal_uS7_CS"/>
</dbReference>
<dbReference type="GO" id="GO:0003723">
    <property type="term" value="F:RNA binding"/>
    <property type="evidence" value="ECO:0007669"/>
    <property type="project" value="InterPro"/>
</dbReference>
<dbReference type="InterPro" id="IPR000235">
    <property type="entry name" value="Ribosomal_uS7"/>
</dbReference>
<dbReference type="PANTHER" id="PTHR11205">
    <property type="entry name" value="RIBOSOMAL PROTEIN S7"/>
    <property type="match status" value="1"/>
</dbReference>
<gene>
    <name evidence="6" type="ORF">NSPH01132_LOCUS1375</name>
    <name evidence="7" type="ORF">NSPH01132_LOCUS1376</name>
    <name evidence="8" type="ORF">NSPH01132_LOCUS1377</name>
    <name evidence="9" type="ORF">NSPH01132_LOCUS1378</name>
</gene>
<dbReference type="NCBIfam" id="TIGR01028">
    <property type="entry name" value="uS7_euk_arch"/>
    <property type="match status" value="1"/>
</dbReference>